<evidence type="ECO:0000256" key="5">
    <source>
        <dbReference type="ARBA" id="ARBA00022679"/>
    </source>
</evidence>
<dbReference type="SUPFAM" id="SSF53335">
    <property type="entry name" value="S-adenosyl-L-methionine-dependent methyltransferases"/>
    <property type="match status" value="1"/>
</dbReference>
<evidence type="ECO:0000256" key="3">
    <source>
        <dbReference type="ARBA" id="ARBA00022555"/>
    </source>
</evidence>
<comment type="function">
    <text evidence="10">Catalytic subunit of the TRMT11-TRM112 methyltransferase complex, that specifically mediates the S-adenosyl-L-methionine-dependent N(2)-methylation of guanosine nucleotide at position 10 (m2G10) in tRNAs. This is one of the major tRNA (guanine-N(2))-methyltransferases.</text>
</comment>
<keyword evidence="7 15" id="KW-0819">tRNA processing</keyword>
<dbReference type="PANTHER" id="PTHR13370:SF3">
    <property type="entry name" value="TRNA (GUANINE(10)-N2)-METHYLTRANSFERASE HOMOLOG"/>
    <property type="match status" value="1"/>
</dbReference>
<organism evidence="18">
    <name type="scientific">Clastoptera arizonana</name>
    <name type="common">Arizona spittle bug</name>
    <dbReference type="NCBI Taxonomy" id="38151"/>
    <lineage>
        <taxon>Eukaryota</taxon>
        <taxon>Metazoa</taxon>
        <taxon>Ecdysozoa</taxon>
        <taxon>Arthropoda</taxon>
        <taxon>Hexapoda</taxon>
        <taxon>Insecta</taxon>
        <taxon>Pterygota</taxon>
        <taxon>Neoptera</taxon>
        <taxon>Paraneoptera</taxon>
        <taxon>Hemiptera</taxon>
        <taxon>Auchenorrhyncha</taxon>
        <taxon>Cercopoidea</taxon>
        <taxon>Clastopteridae</taxon>
        <taxon>Clastoptera</taxon>
    </lineage>
</organism>
<dbReference type="GO" id="GO:0008033">
    <property type="term" value="P:tRNA processing"/>
    <property type="evidence" value="ECO:0007669"/>
    <property type="project" value="UniProtKB-UniRule"/>
</dbReference>
<dbReference type="InterPro" id="IPR000241">
    <property type="entry name" value="RlmKL-like_Mtase"/>
</dbReference>
<dbReference type="Gene3D" id="3.40.50.150">
    <property type="entry name" value="Vaccinia Virus protein VP39"/>
    <property type="match status" value="1"/>
</dbReference>
<dbReference type="EC" id="2.1.1.214" evidence="12"/>
<comment type="similarity">
    <text evidence="15">Belongs to the class I-like SAM-binding methyltransferase superfamily. TRM11 methyltransferase family.</text>
</comment>
<keyword evidence="2" id="KW-0963">Cytoplasm</keyword>
<keyword evidence="5 15" id="KW-0808">Transferase</keyword>
<dbReference type="AlphaFoldDB" id="A0A1B6DL78"/>
<feature type="domain" description="tRNA (guanine(10)-N(2))-methyltransferase TRMT11 N-terminal" evidence="17">
    <location>
        <begin position="10"/>
        <end position="180"/>
    </location>
</feature>
<dbReference type="PANTHER" id="PTHR13370">
    <property type="entry name" value="RNA METHYLASE-RELATED"/>
    <property type="match status" value="1"/>
</dbReference>
<comment type="subcellular location">
    <subcellularLocation>
        <location evidence="1">Cytoplasm</location>
    </subcellularLocation>
</comment>
<gene>
    <name evidence="18" type="ORF">g.8411</name>
</gene>
<evidence type="ECO:0000256" key="14">
    <source>
        <dbReference type="ARBA" id="ARBA00075308"/>
    </source>
</evidence>
<evidence type="ECO:0000256" key="11">
    <source>
        <dbReference type="ARBA" id="ARBA00065434"/>
    </source>
</evidence>
<keyword evidence="8 15" id="KW-0694">RNA-binding</keyword>
<proteinExistence type="inferred from homology"/>
<evidence type="ECO:0000256" key="1">
    <source>
        <dbReference type="ARBA" id="ARBA00004496"/>
    </source>
</evidence>
<dbReference type="GO" id="GO:0160102">
    <property type="term" value="F:tRNA (guanine(10)-N2)-methyltransferase activity"/>
    <property type="evidence" value="ECO:0007669"/>
    <property type="project" value="UniProtKB-EC"/>
</dbReference>
<evidence type="ECO:0000256" key="15">
    <source>
        <dbReference type="PROSITE-ProRule" id="PRU00959"/>
    </source>
</evidence>
<feature type="domain" description="Ribosomal RNA large subunit methyltransferase K/L-like methyltransferase" evidence="16">
    <location>
        <begin position="191"/>
        <end position="318"/>
    </location>
</feature>
<protein>
    <recommendedName>
        <fullName evidence="13">tRNA (guanine(10)-N(2))-methyltransferase TRMT11</fullName>
        <ecNumber evidence="12">2.1.1.214</ecNumber>
    </recommendedName>
    <alternativeName>
        <fullName evidence="14">tRNA methyltransferase 11 homolog</fullName>
    </alternativeName>
</protein>
<sequence>MTYRNFPLKRYLFWFANEHADFRLPEIKSIVSLYNISLKWVEEPSAHPFWIVDLPNEDSARKIASRSVCLRRVIELWGHQKTIPALHQQLKEVPKDFWKPYCARNKSFKIKVETFCNSQSQREKVQKIETFSYLPFEGPVKLKDPDVVMQYIEYYGMDPNNRPTVPCEVFFGLVICKGQRDVIAKINLKERKFIGNTSMDPQLSLLMANQAKIKSGDLVLDPFVGTGSLLIAAACFGGYVLGTDIDYLMLHAKTKPSRKQDRFKGRNVDESVFANFIQYQMQSHYVDVVVSDSSRPLWRDNLVFDAIVSDPPYGIRESMERIGSYKHVPRLSEEYIPTHIPSKVEYNMEQMLKDLLCFSARHLKIGGRLVTWIPVFRSDYDVKTLPCHSCLSIVGNSEQLFSTCTSRRLLTYEKVKEPKEGVEDATVGISLKTFRQKYFTHMEAVKAERKKQKLQQELLRQSQSR</sequence>
<evidence type="ECO:0000259" key="17">
    <source>
        <dbReference type="Pfam" id="PF25904"/>
    </source>
</evidence>
<name>A0A1B6DL78_9HEMI</name>
<evidence type="ECO:0000256" key="13">
    <source>
        <dbReference type="ARBA" id="ARBA00067484"/>
    </source>
</evidence>
<evidence type="ECO:0000256" key="8">
    <source>
        <dbReference type="ARBA" id="ARBA00022884"/>
    </source>
</evidence>
<keyword evidence="3 15" id="KW-0820">tRNA-binding</keyword>
<dbReference type="PROSITE" id="PS51627">
    <property type="entry name" value="SAM_MT_TRM11"/>
    <property type="match status" value="1"/>
</dbReference>
<evidence type="ECO:0000256" key="9">
    <source>
        <dbReference type="ARBA" id="ARBA00050985"/>
    </source>
</evidence>
<evidence type="ECO:0000256" key="2">
    <source>
        <dbReference type="ARBA" id="ARBA00022490"/>
    </source>
</evidence>
<evidence type="ECO:0000256" key="6">
    <source>
        <dbReference type="ARBA" id="ARBA00022691"/>
    </source>
</evidence>
<dbReference type="InterPro" id="IPR002052">
    <property type="entry name" value="DNA_methylase_N6_adenine_CS"/>
</dbReference>
<evidence type="ECO:0000256" key="12">
    <source>
        <dbReference type="ARBA" id="ARBA00066937"/>
    </source>
</evidence>
<dbReference type="GO" id="GO:0005737">
    <property type="term" value="C:cytoplasm"/>
    <property type="evidence" value="ECO:0007669"/>
    <property type="project" value="UniProtKB-SubCell"/>
</dbReference>
<dbReference type="PRINTS" id="PR00507">
    <property type="entry name" value="N12N6MTFRASE"/>
</dbReference>
<dbReference type="GO" id="GO:0000049">
    <property type="term" value="F:tRNA binding"/>
    <property type="evidence" value="ECO:0007669"/>
    <property type="project" value="UniProtKB-UniRule"/>
</dbReference>
<dbReference type="Pfam" id="PF25904">
    <property type="entry name" value="Tmrp11_N"/>
    <property type="match status" value="1"/>
</dbReference>
<reference evidence="18" key="1">
    <citation type="submission" date="2015-12" db="EMBL/GenBank/DDBJ databases">
        <title>De novo transcriptome assembly of four potential Pierce s Disease insect vectors from Arizona vineyards.</title>
        <authorList>
            <person name="Tassone E.E."/>
        </authorList>
    </citation>
    <scope>NUCLEOTIDE SEQUENCE</scope>
</reference>
<evidence type="ECO:0000256" key="10">
    <source>
        <dbReference type="ARBA" id="ARBA00056270"/>
    </source>
</evidence>
<evidence type="ECO:0000256" key="7">
    <source>
        <dbReference type="ARBA" id="ARBA00022694"/>
    </source>
</evidence>
<keyword evidence="6 15" id="KW-0949">S-adenosyl-L-methionine</keyword>
<evidence type="ECO:0000256" key="4">
    <source>
        <dbReference type="ARBA" id="ARBA00022603"/>
    </source>
</evidence>
<dbReference type="Pfam" id="PF01170">
    <property type="entry name" value="UPF0020"/>
    <property type="match status" value="1"/>
</dbReference>
<evidence type="ECO:0000259" key="16">
    <source>
        <dbReference type="Pfam" id="PF01170"/>
    </source>
</evidence>
<dbReference type="EMBL" id="GEDC01010859">
    <property type="protein sequence ID" value="JAS26439.1"/>
    <property type="molecule type" value="Transcribed_RNA"/>
</dbReference>
<dbReference type="GO" id="GO:0032259">
    <property type="term" value="P:methylation"/>
    <property type="evidence" value="ECO:0007669"/>
    <property type="project" value="UniProtKB-UniRule"/>
</dbReference>
<dbReference type="InterPro" id="IPR059073">
    <property type="entry name" value="TRMT11_N"/>
</dbReference>
<dbReference type="InterPro" id="IPR016691">
    <property type="entry name" value="TRMT11"/>
</dbReference>
<dbReference type="PIRSF" id="PIRSF017259">
    <property type="entry name" value="tRNA_mtfrase_TRM11"/>
    <property type="match status" value="1"/>
</dbReference>
<dbReference type="InterPro" id="IPR029063">
    <property type="entry name" value="SAM-dependent_MTases_sf"/>
</dbReference>
<keyword evidence="4 15" id="KW-0489">Methyltransferase</keyword>
<accession>A0A1B6DL78</accession>
<dbReference type="GO" id="GO:0043527">
    <property type="term" value="C:tRNA methyltransferase complex"/>
    <property type="evidence" value="ECO:0007669"/>
    <property type="project" value="UniProtKB-ARBA"/>
</dbReference>
<comment type="subunit">
    <text evidence="11">Part of the heterodimeric TRMT11-TRM112 methyltransferase complex; this complex forms an active tRNA methyltransferase, where TRMT112 acts as an activator of the catalytic subunit TRMT11.</text>
</comment>
<comment type="catalytic activity">
    <reaction evidence="9">
        <text>guanosine(10) in tRNA + S-adenosyl-L-methionine = N(2)-methylguanosine(10) in tRNA + S-adenosyl-L-homocysteine + H(+)</text>
        <dbReference type="Rhea" id="RHEA:43128"/>
        <dbReference type="Rhea" id="RHEA-COMP:10355"/>
        <dbReference type="Rhea" id="RHEA-COMP:10357"/>
        <dbReference type="ChEBI" id="CHEBI:15378"/>
        <dbReference type="ChEBI" id="CHEBI:57856"/>
        <dbReference type="ChEBI" id="CHEBI:59789"/>
        <dbReference type="ChEBI" id="CHEBI:74269"/>
        <dbReference type="ChEBI" id="CHEBI:74481"/>
        <dbReference type="EC" id="2.1.1.214"/>
    </reaction>
    <physiologicalReaction direction="left-to-right" evidence="9">
        <dbReference type="Rhea" id="RHEA:43129"/>
    </physiologicalReaction>
</comment>
<evidence type="ECO:0000313" key="18">
    <source>
        <dbReference type="EMBL" id="JAS26439.1"/>
    </source>
</evidence>
<dbReference type="PROSITE" id="PS00092">
    <property type="entry name" value="N6_MTASE"/>
    <property type="match status" value="1"/>
</dbReference>
<dbReference type="CDD" id="cd02440">
    <property type="entry name" value="AdoMet_MTases"/>
    <property type="match status" value="1"/>
</dbReference>